<feature type="domain" description="AAA" evidence="1">
    <location>
        <begin position="21"/>
        <end position="153"/>
    </location>
</feature>
<dbReference type="KEGG" id="msi:Msm_1795"/>
<evidence type="ECO:0000313" key="4">
    <source>
        <dbReference type="Proteomes" id="UP000001992"/>
    </source>
</evidence>
<dbReference type="Gene3D" id="3.40.50.300">
    <property type="entry name" value="P-loop containing nucleotide triphosphate hydrolases"/>
    <property type="match status" value="1"/>
</dbReference>
<dbReference type="RefSeq" id="WP_011954788.1">
    <property type="nucleotide sequence ID" value="NC_009515.1"/>
</dbReference>
<dbReference type="InterPro" id="IPR025420">
    <property type="entry name" value="DUF4143"/>
</dbReference>
<dbReference type="HOGENOM" id="CLU_041527_1_1_2"/>
<dbReference type="InterPro" id="IPR027417">
    <property type="entry name" value="P-loop_NTPase"/>
</dbReference>
<dbReference type="AlphaFoldDB" id="A5UP72"/>
<dbReference type="eggNOG" id="arCOG03167">
    <property type="taxonomic scope" value="Archaea"/>
</dbReference>
<dbReference type="PANTHER" id="PTHR33295">
    <property type="entry name" value="ATPASE"/>
    <property type="match status" value="1"/>
</dbReference>
<dbReference type="EMBL" id="CP000678">
    <property type="protein sequence ID" value="ABQ88000.1"/>
    <property type="molecule type" value="Genomic_DNA"/>
</dbReference>
<dbReference type="PANTHER" id="PTHR33295:SF20">
    <property type="entry name" value="ATPASE"/>
    <property type="match status" value="1"/>
</dbReference>
<name>A5UP72_METS3</name>
<dbReference type="Pfam" id="PF13635">
    <property type="entry name" value="DUF4143"/>
    <property type="match status" value="1"/>
</dbReference>
<organism evidence="3 4">
    <name type="scientific">Methanobrevibacter smithii (strain ATCC 35061 / DSM 861 / OCM 144 / PS)</name>
    <dbReference type="NCBI Taxonomy" id="420247"/>
    <lineage>
        <taxon>Archaea</taxon>
        <taxon>Methanobacteriati</taxon>
        <taxon>Methanobacteriota</taxon>
        <taxon>Methanomada group</taxon>
        <taxon>Methanobacteria</taxon>
        <taxon>Methanobacteriales</taxon>
        <taxon>Methanobacteriaceae</taxon>
        <taxon>Methanobrevibacter</taxon>
    </lineage>
</organism>
<keyword evidence="4" id="KW-1185">Reference proteome</keyword>
<dbReference type="Proteomes" id="UP000001992">
    <property type="component" value="Chromosome"/>
</dbReference>
<protein>
    <submittedName>
        <fullName evidence="3">Predicted ATPase, AAA+ superfamily</fullName>
    </submittedName>
</protein>
<dbReference type="GeneID" id="78818436"/>
<dbReference type="EnsemblBacteria" id="ABQ88000">
    <property type="protein sequence ID" value="ABQ88000"/>
    <property type="gene ID" value="Msm_1795"/>
</dbReference>
<dbReference type="BioCyc" id="MSMI420247:GHWZ-1837-MONOMER"/>
<evidence type="ECO:0000313" key="3">
    <source>
        <dbReference type="EMBL" id="ABQ88000.1"/>
    </source>
</evidence>
<accession>A5UP72</accession>
<dbReference type="InterPro" id="IPR041682">
    <property type="entry name" value="AAA_14"/>
</dbReference>
<sequence length="406" mass="47865">MIFMIKRELYLSKIRKFIDKEEIKAITGVRRCGKTCLLKQIIDELEKRGVNNENILYVSLESSKYDNIKDYVDLNEYIFKQTENLKGKIYLLFDEIQLVSNWEKSINAYRIDLNCDIYITGSNSKLLSGELATLISGRYIKIDLYPFSFNEILEYYKVTNGNLTKDNEKSIFNKYLKYGGLPRVLDFDDDEKIDYLTDIYSTIVLKDIIYRNNMRNIGFLERLIKFLITNTGQIFSVNSIKKYLKHENINVSTNTISTYLKHITEAYILLKAQREEIKTKKLLSVNEKYYCIDPGFYQLQAGVNKSRGQILENVVFLELIRREYRVTVGNIGKQEIDFICRKHDKTIYIQVSESILDENTREREFNPLEKISDNYPKYVLTLDDWDYSKNGITHLNVIDFLKNENI</sequence>
<gene>
    <name evidence="3" type="ordered locus">Msm_1795</name>
</gene>
<reference evidence="3 4" key="1">
    <citation type="journal article" date="2007" name="Proc. Natl. Acad. Sci. U.S.A.">
        <title>Genomic and metabolic adaptations of Methanobrevibacter smithii to the human gut.</title>
        <authorList>
            <person name="Samuel B.S."/>
            <person name="Hansen E.E."/>
            <person name="Manchester J.K."/>
            <person name="Coutinho P.M."/>
            <person name="Henrissat B."/>
            <person name="Fulton R."/>
            <person name="Latreille P."/>
            <person name="Kim K."/>
            <person name="Wilson R.K."/>
            <person name="Gordon J.I."/>
        </authorList>
    </citation>
    <scope>NUCLEOTIDE SEQUENCE [LARGE SCALE GENOMIC DNA]</scope>
    <source>
        <strain evidence="4">ATCC 35061 / DSM 861 / OCM 144 / PS</strain>
    </source>
</reference>
<proteinExistence type="predicted"/>
<evidence type="ECO:0000259" key="1">
    <source>
        <dbReference type="Pfam" id="PF13173"/>
    </source>
</evidence>
<dbReference type="Pfam" id="PF13173">
    <property type="entry name" value="AAA_14"/>
    <property type="match status" value="1"/>
</dbReference>
<feature type="domain" description="DUF4143" evidence="2">
    <location>
        <begin position="206"/>
        <end position="351"/>
    </location>
</feature>
<dbReference type="SUPFAM" id="SSF52540">
    <property type="entry name" value="P-loop containing nucleoside triphosphate hydrolases"/>
    <property type="match status" value="1"/>
</dbReference>
<evidence type="ECO:0000259" key="2">
    <source>
        <dbReference type="Pfam" id="PF13635"/>
    </source>
</evidence>